<dbReference type="EMBL" id="CP022187">
    <property type="protein sequence ID" value="AWI75721.1"/>
    <property type="molecule type" value="Genomic_DNA"/>
</dbReference>
<proteinExistence type="predicted"/>
<evidence type="ECO:0000313" key="2">
    <source>
        <dbReference type="EMBL" id="AWI75721.1"/>
    </source>
</evidence>
<dbReference type="RefSeq" id="WP_108949426.1">
    <property type="nucleotide sequence ID" value="NZ_CP022187.1"/>
</dbReference>
<organism evidence="2 3">
    <name type="scientific">Parazoarcus communis</name>
    <dbReference type="NCBI Taxonomy" id="41977"/>
    <lineage>
        <taxon>Bacteria</taxon>
        <taxon>Pseudomonadati</taxon>
        <taxon>Pseudomonadota</taxon>
        <taxon>Betaproteobacteria</taxon>
        <taxon>Rhodocyclales</taxon>
        <taxon>Zoogloeaceae</taxon>
        <taxon>Parazoarcus</taxon>
    </lineage>
</organism>
<keyword evidence="1" id="KW-0472">Membrane</keyword>
<dbReference type="AlphaFoldDB" id="A0A2U8GQ97"/>
<feature type="transmembrane region" description="Helical" evidence="1">
    <location>
        <begin position="72"/>
        <end position="91"/>
    </location>
</feature>
<feature type="transmembrane region" description="Helical" evidence="1">
    <location>
        <begin position="46"/>
        <end position="66"/>
    </location>
</feature>
<feature type="transmembrane region" description="Helical" evidence="1">
    <location>
        <begin position="112"/>
        <end position="134"/>
    </location>
</feature>
<keyword evidence="3" id="KW-1185">Reference proteome</keyword>
<sequence length="142" mass="15523">MVNPKMPTEPMDPPYAGKTGVAGRIGAELWDHLWPWSRTGFQRQRAIQAAGLALGLAASVVWVLAAMGRLEAGAIIGWWFGWSVFEVVVRLGAKPYVKEGPWWGAAYRSATLMDMICYVSFKNLLIGAVLFLSLKSLGLVSV</sequence>
<keyword evidence="1" id="KW-0812">Transmembrane</keyword>
<dbReference type="Proteomes" id="UP000244930">
    <property type="component" value="Chromosome"/>
</dbReference>
<keyword evidence="1" id="KW-1133">Transmembrane helix</keyword>
<name>A0A2U8GQ97_9RHOO</name>
<evidence type="ECO:0000313" key="3">
    <source>
        <dbReference type="Proteomes" id="UP000244930"/>
    </source>
</evidence>
<accession>A0A2U8GQ97</accession>
<evidence type="ECO:0000256" key="1">
    <source>
        <dbReference type="SAM" id="Phobius"/>
    </source>
</evidence>
<gene>
    <name evidence="2" type="ORF">CEW83_11265</name>
</gene>
<reference evidence="2 3" key="1">
    <citation type="submission" date="2017-06" db="EMBL/GenBank/DDBJ databases">
        <title>Azoarcus.</title>
        <authorList>
            <person name="Woo J.-H."/>
            <person name="Kim H.-S."/>
        </authorList>
    </citation>
    <scope>NUCLEOTIDE SEQUENCE [LARGE SCALE GENOMIC DNA]</scope>
    <source>
        <strain evidence="2 3">TSPY31</strain>
    </source>
</reference>
<dbReference type="KEGG" id="acom:CEW83_11265"/>
<protein>
    <submittedName>
        <fullName evidence="2">Transcription regulator</fullName>
    </submittedName>
</protein>